<accession>A0A7S4FRK1</accession>
<proteinExistence type="predicted"/>
<protein>
    <submittedName>
        <fullName evidence="1">Uncharacterized protein</fullName>
    </submittedName>
</protein>
<evidence type="ECO:0000313" key="1">
    <source>
        <dbReference type="EMBL" id="CAE0811239.1"/>
    </source>
</evidence>
<dbReference type="AlphaFoldDB" id="A0A7S4FRK1"/>
<organism evidence="1">
    <name type="scientific">Eutreptiella gymnastica</name>
    <dbReference type="NCBI Taxonomy" id="73025"/>
    <lineage>
        <taxon>Eukaryota</taxon>
        <taxon>Discoba</taxon>
        <taxon>Euglenozoa</taxon>
        <taxon>Euglenida</taxon>
        <taxon>Spirocuta</taxon>
        <taxon>Euglenophyceae</taxon>
        <taxon>Eutreptiales</taxon>
        <taxon>Eutreptiaceae</taxon>
        <taxon>Eutreptiella</taxon>
    </lineage>
</organism>
<gene>
    <name evidence="1" type="ORF">EGYM00163_LOCUS22387</name>
</gene>
<dbReference type="EMBL" id="HBJA01063367">
    <property type="protein sequence ID" value="CAE0811239.1"/>
    <property type="molecule type" value="Transcribed_RNA"/>
</dbReference>
<name>A0A7S4FRK1_9EUGL</name>
<sequence>MMQPVPTQEQHWHPMRREERLVHEERGLQTAMQIAQAYPSRLCAQREILLDLCRAAMPPAVQGLGGMSAVQKAVSTALKSETKDFFVLPRCPPAKLQSVHPRECVWHKAMHVWRVVRVMLQPAVFCFQSSAEQPIYISRVMNVHGRKAFVREVFVCAARAQSHETVLGMVVWLGHWNMRRVLLFLCARRQPHAPLQGVKHP</sequence>
<reference evidence="1" key="1">
    <citation type="submission" date="2021-01" db="EMBL/GenBank/DDBJ databases">
        <authorList>
            <person name="Corre E."/>
            <person name="Pelletier E."/>
            <person name="Niang G."/>
            <person name="Scheremetjew M."/>
            <person name="Finn R."/>
            <person name="Kale V."/>
            <person name="Holt S."/>
            <person name="Cochrane G."/>
            <person name="Meng A."/>
            <person name="Brown T."/>
            <person name="Cohen L."/>
        </authorList>
    </citation>
    <scope>NUCLEOTIDE SEQUENCE</scope>
    <source>
        <strain evidence="1">CCMP1594</strain>
    </source>
</reference>